<feature type="compositionally biased region" description="Basic and acidic residues" evidence="1">
    <location>
        <begin position="667"/>
        <end position="679"/>
    </location>
</feature>
<dbReference type="Proteomes" id="UP000736335">
    <property type="component" value="Unassembled WGS sequence"/>
</dbReference>
<feature type="compositionally biased region" description="Low complexity" evidence="1">
    <location>
        <begin position="428"/>
        <end position="439"/>
    </location>
</feature>
<dbReference type="OrthoDB" id="3365519at2759"/>
<sequence length="708" mass="79463">MVLQITKPVGPKHIDRRPDGPPNLTSDPLHQHPCAKTHLAAVMGALWVPGSLYSPAVNIPTNVEELEFSNEPFIPSPKPSPKTARSHGQQKRPSLAQREPVQYHSPSFSSPLNAEGGPLTANGYSSPAMNDSSPEPLQSRDPRGQPVGWHVQSSATSLSTHDPSKKTASTNNVSISSDREREWSTAVAEPQSGQNMHHNSTQPRRSDNSQARPPPTRYRSQERLRPGAVQTNRGSQMDSFYGGDASLSGMRKFNLRDEEDSRPYPLELHILHPQLLRALLQYLSFYDWCILHGVSKSLRSQLSHVKELKEEVLERYLSTIGYARWIWEEKEPLVISLRDLSEYMRGVSLPTHEYARIADSFLQARASAVSKEERMMHTDQARSMTFATRAYSRIIVRLRAQAEAVMALGGAVAKLSSGPAMGSRTHVSSSSSRAPSPSSQDRHSSRPPNRQRGRMVFASPIYQPKRAPLLRVFVPSSEEWLSDANVLECESELDRAGIRKMLRPGDAVWDIAVGDEGNAGRMVWDGNFLLDLDYSYSTSGDLPKYLPPLAFAPSYFHKVLRFNGNPVVRIDLNPWSEEIAMNLQLIQDRVKTETAQGTYHNVIRWVHRSRFQICPPSNGRRIPFQSGSSTWHIDPGWYGAVVVEAEGTNEGLADLQSRCHSAFPPRNESEGQGSRDEERRKMFRILRERSKPGEIWIRTVGDKERMIP</sequence>
<organism evidence="2 3">
    <name type="scientific">Thelephora terrestris</name>
    <dbReference type="NCBI Taxonomy" id="56493"/>
    <lineage>
        <taxon>Eukaryota</taxon>
        <taxon>Fungi</taxon>
        <taxon>Dikarya</taxon>
        <taxon>Basidiomycota</taxon>
        <taxon>Agaricomycotina</taxon>
        <taxon>Agaricomycetes</taxon>
        <taxon>Thelephorales</taxon>
        <taxon>Thelephoraceae</taxon>
        <taxon>Thelephora</taxon>
    </lineage>
</organism>
<dbReference type="EMBL" id="WIUZ02000004">
    <property type="protein sequence ID" value="KAF9788126.1"/>
    <property type="molecule type" value="Genomic_DNA"/>
</dbReference>
<evidence type="ECO:0000313" key="2">
    <source>
        <dbReference type="EMBL" id="KAF9788126.1"/>
    </source>
</evidence>
<evidence type="ECO:0000256" key="1">
    <source>
        <dbReference type="SAM" id="MobiDB-lite"/>
    </source>
</evidence>
<reference evidence="2" key="2">
    <citation type="submission" date="2020-11" db="EMBL/GenBank/DDBJ databases">
        <authorList>
            <consortium name="DOE Joint Genome Institute"/>
            <person name="Kuo A."/>
            <person name="Miyauchi S."/>
            <person name="Kiss E."/>
            <person name="Drula E."/>
            <person name="Kohler A."/>
            <person name="Sanchez-Garcia M."/>
            <person name="Andreopoulos B."/>
            <person name="Barry K.W."/>
            <person name="Bonito G."/>
            <person name="Buee M."/>
            <person name="Carver A."/>
            <person name="Chen C."/>
            <person name="Cichocki N."/>
            <person name="Clum A."/>
            <person name="Culley D."/>
            <person name="Crous P.W."/>
            <person name="Fauchery L."/>
            <person name="Girlanda M."/>
            <person name="Hayes R."/>
            <person name="Keri Z."/>
            <person name="Labutti K."/>
            <person name="Lipzen A."/>
            <person name="Lombard V."/>
            <person name="Magnuson J."/>
            <person name="Maillard F."/>
            <person name="Morin E."/>
            <person name="Murat C."/>
            <person name="Nolan M."/>
            <person name="Ohm R."/>
            <person name="Pangilinan J."/>
            <person name="Pereira M."/>
            <person name="Perotto S."/>
            <person name="Peter M."/>
            <person name="Riley R."/>
            <person name="Sitrit Y."/>
            <person name="Stielow B."/>
            <person name="Szollosi G."/>
            <person name="Zifcakova L."/>
            <person name="Stursova M."/>
            <person name="Spatafora J.W."/>
            <person name="Tedersoo L."/>
            <person name="Vaario L.-M."/>
            <person name="Yamada A."/>
            <person name="Yan M."/>
            <person name="Wang P."/>
            <person name="Xu J."/>
            <person name="Bruns T."/>
            <person name="Baldrian P."/>
            <person name="Vilgalys R."/>
            <person name="Henrissat B."/>
            <person name="Grigoriev I.V."/>
            <person name="Hibbett D."/>
            <person name="Nagy L.G."/>
            <person name="Martin F.M."/>
        </authorList>
    </citation>
    <scope>NUCLEOTIDE SEQUENCE</scope>
    <source>
        <strain evidence="2">UH-Tt-Lm1</strain>
    </source>
</reference>
<feature type="region of interest" description="Disordered" evidence="1">
    <location>
        <begin position="660"/>
        <end position="679"/>
    </location>
</feature>
<comment type="caution">
    <text evidence="2">The sequence shown here is derived from an EMBL/GenBank/DDBJ whole genome shotgun (WGS) entry which is preliminary data.</text>
</comment>
<gene>
    <name evidence="2" type="ORF">BJ322DRAFT_607200</name>
</gene>
<protein>
    <recommendedName>
        <fullName evidence="4">F-box domain-containing protein</fullName>
    </recommendedName>
</protein>
<dbReference type="AlphaFoldDB" id="A0A9P6HKC9"/>
<accession>A0A9P6HKC9</accession>
<proteinExistence type="predicted"/>
<reference evidence="2" key="1">
    <citation type="journal article" date="2020" name="Nat. Commun.">
        <title>Large-scale genome sequencing of mycorrhizal fungi provides insights into the early evolution of symbiotic traits.</title>
        <authorList>
            <person name="Miyauchi S."/>
            <person name="Kiss E."/>
            <person name="Kuo A."/>
            <person name="Drula E."/>
            <person name="Kohler A."/>
            <person name="Sanchez-Garcia M."/>
            <person name="Morin E."/>
            <person name="Andreopoulos B."/>
            <person name="Barry K.W."/>
            <person name="Bonito G."/>
            <person name="Buee M."/>
            <person name="Carver A."/>
            <person name="Chen C."/>
            <person name="Cichocki N."/>
            <person name="Clum A."/>
            <person name="Culley D."/>
            <person name="Crous P.W."/>
            <person name="Fauchery L."/>
            <person name="Girlanda M."/>
            <person name="Hayes R.D."/>
            <person name="Keri Z."/>
            <person name="LaButti K."/>
            <person name="Lipzen A."/>
            <person name="Lombard V."/>
            <person name="Magnuson J."/>
            <person name="Maillard F."/>
            <person name="Murat C."/>
            <person name="Nolan M."/>
            <person name="Ohm R.A."/>
            <person name="Pangilinan J."/>
            <person name="Pereira M.F."/>
            <person name="Perotto S."/>
            <person name="Peter M."/>
            <person name="Pfister S."/>
            <person name="Riley R."/>
            <person name="Sitrit Y."/>
            <person name="Stielow J.B."/>
            <person name="Szollosi G."/>
            <person name="Zifcakova L."/>
            <person name="Stursova M."/>
            <person name="Spatafora J.W."/>
            <person name="Tedersoo L."/>
            <person name="Vaario L.M."/>
            <person name="Yamada A."/>
            <person name="Yan M."/>
            <person name="Wang P."/>
            <person name="Xu J."/>
            <person name="Bruns T."/>
            <person name="Baldrian P."/>
            <person name="Vilgalys R."/>
            <person name="Dunand C."/>
            <person name="Henrissat B."/>
            <person name="Grigoriev I.V."/>
            <person name="Hibbett D."/>
            <person name="Nagy L.G."/>
            <person name="Martin F.M."/>
        </authorList>
    </citation>
    <scope>NUCLEOTIDE SEQUENCE</scope>
    <source>
        <strain evidence="2">UH-Tt-Lm1</strain>
    </source>
</reference>
<feature type="compositionally biased region" description="Polar residues" evidence="1">
    <location>
        <begin position="191"/>
        <end position="211"/>
    </location>
</feature>
<evidence type="ECO:0008006" key="4">
    <source>
        <dbReference type="Google" id="ProtNLM"/>
    </source>
</evidence>
<feature type="region of interest" description="Disordered" evidence="1">
    <location>
        <begin position="70"/>
        <end position="241"/>
    </location>
</feature>
<name>A0A9P6HKC9_9AGAM</name>
<feature type="region of interest" description="Disordered" evidence="1">
    <location>
        <begin position="417"/>
        <end position="453"/>
    </location>
</feature>
<evidence type="ECO:0000313" key="3">
    <source>
        <dbReference type="Proteomes" id="UP000736335"/>
    </source>
</evidence>
<feature type="compositionally biased region" description="Polar residues" evidence="1">
    <location>
        <begin position="151"/>
        <end position="176"/>
    </location>
</feature>
<feature type="region of interest" description="Disordered" evidence="1">
    <location>
        <begin position="1"/>
        <end position="31"/>
    </location>
</feature>
<keyword evidence="3" id="KW-1185">Reference proteome</keyword>
<feature type="compositionally biased region" description="Polar residues" evidence="1">
    <location>
        <begin position="229"/>
        <end position="238"/>
    </location>
</feature>
<feature type="compositionally biased region" description="Polar residues" evidence="1">
    <location>
        <begin position="122"/>
        <end position="136"/>
    </location>
</feature>